<dbReference type="GO" id="GO:0006357">
    <property type="term" value="P:regulation of transcription by RNA polymerase II"/>
    <property type="evidence" value="ECO:0007669"/>
    <property type="project" value="TreeGrafter"/>
</dbReference>
<keyword evidence="2 3" id="KW-0371">Homeobox</keyword>
<evidence type="ECO:0000313" key="7">
    <source>
        <dbReference type="EMBL" id="TFK90608.1"/>
    </source>
</evidence>
<gene>
    <name evidence="7" type="ORF">K466DRAFT_374323</name>
</gene>
<feature type="DNA-binding region" description="Homeobox" evidence="3">
    <location>
        <begin position="109"/>
        <end position="168"/>
    </location>
</feature>
<evidence type="ECO:0000256" key="2">
    <source>
        <dbReference type="ARBA" id="ARBA00023155"/>
    </source>
</evidence>
<proteinExistence type="predicted"/>
<reference evidence="7 8" key="1">
    <citation type="journal article" date="2019" name="Nat. Ecol. Evol.">
        <title>Megaphylogeny resolves global patterns of mushroom evolution.</title>
        <authorList>
            <person name="Varga T."/>
            <person name="Krizsan K."/>
            <person name="Foldi C."/>
            <person name="Dima B."/>
            <person name="Sanchez-Garcia M."/>
            <person name="Sanchez-Ramirez S."/>
            <person name="Szollosi G.J."/>
            <person name="Szarkandi J.G."/>
            <person name="Papp V."/>
            <person name="Albert L."/>
            <person name="Andreopoulos W."/>
            <person name="Angelini C."/>
            <person name="Antonin V."/>
            <person name="Barry K.W."/>
            <person name="Bougher N.L."/>
            <person name="Buchanan P."/>
            <person name="Buyck B."/>
            <person name="Bense V."/>
            <person name="Catcheside P."/>
            <person name="Chovatia M."/>
            <person name="Cooper J."/>
            <person name="Damon W."/>
            <person name="Desjardin D."/>
            <person name="Finy P."/>
            <person name="Geml J."/>
            <person name="Haridas S."/>
            <person name="Hughes K."/>
            <person name="Justo A."/>
            <person name="Karasinski D."/>
            <person name="Kautmanova I."/>
            <person name="Kiss B."/>
            <person name="Kocsube S."/>
            <person name="Kotiranta H."/>
            <person name="LaButti K.M."/>
            <person name="Lechner B.E."/>
            <person name="Liimatainen K."/>
            <person name="Lipzen A."/>
            <person name="Lukacs Z."/>
            <person name="Mihaltcheva S."/>
            <person name="Morgado L.N."/>
            <person name="Niskanen T."/>
            <person name="Noordeloos M.E."/>
            <person name="Ohm R.A."/>
            <person name="Ortiz-Santana B."/>
            <person name="Ovrebo C."/>
            <person name="Racz N."/>
            <person name="Riley R."/>
            <person name="Savchenko A."/>
            <person name="Shiryaev A."/>
            <person name="Soop K."/>
            <person name="Spirin V."/>
            <person name="Szebenyi C."/>
            <person name="Tomsovsky M."/>
            <person name="Tulloss R.E."/>
            <person name="Uehling J."/>
            <person name="Grigoriev I.V."/>
            <person name="Vagvolgyi C."/>
            <person name="Papp T."/>
            <person name="Martin F.M."/>
            <person name="Miettinen O."/>
            <person name="Hibbett D.S."/>
            <person name="Nagy L.G."/>
        </authorList>
    </citation>
    <scope>NUCLEOTIDE SEQUENCE [LARGE SCALE GENOMIC DNA]</scope>
    <source>
        <strain evidence="7 8">HHB13444</strain>
    </source>
</reference>
<keyword evidence="3 4" id="KW-0539">Nucleus</keyword>
<dbReference type="GO" id="GO:0030154">
    <property type="term" value="P:cell differentiation"/>
    <property type="evidence" value="ECO:0007669"/>
    <property type="project" value="TreeGrafter"/>
</dbReference>
<accession>A0A5C3PS19</accession>
<dbReference type="SMART" id="SM00389">
    <property type="entry name" value="HOX"/>
    <property type="match status" value="2"/>
</dbReference>
<evidence type="ECO:0000256" key="4">
    <source>
        <dbReference type="RuleBase" id="RU000682"/>
    </source>
</evidence>
<evidence type="ECO:0000256" key="5">
    <source>
        <dbReference type="SAM" id="MobiDB-lite"/>
    </source>
</evidence>
<sequence length="263" mass="28944">MSSHSRAPSAAGGPPPPPPPISSATSHNIFAMSAPSVMVAHSSGQTEAHQPTLSSYPAPGYNNYLPPPSAPSYHNPMVVQIQPAPPPPVIPTLIRPAETTPPPTSSSSSKTKKRKVSPENAKYLTNYYRTNKNPSYEQFLELSNATGMFVEEIRHWFASKRSNEPNTYQPSGAQADASGSHENQKRQYKKRIRFLEWQVDKLEAAFAENPSPGPAERYRLACELGVDSSEIIFNWYVTVSAHRCSEGLTTFPGVWQVRKPTAR</sequence>
<feature type="region of interest" description="Disordered" evidence="5">
    <location>
        <begin position="93"/>
        <end position="120"/>
    </location>
</feature>
<feature type="region of interest" description="Disordered" evidence="5">
    <location>
        <begin position="162"/>
        <end position="185"/>
    </location>
</feature>
<keyword evidence="1 3" id="KW-0238">DNA-binding</keyword>
<name>A0A5C3PS19_9APHY</name>
<organism evidence="7 8">
    <name type="scientific">Polyporus arcularius HHB13444</name>
    <dbReference type="NCBI Taxonomy" id="1314778"/>
    <lineage>
        <taxon>Eukaryota</taxon>
        <taxon>Fungi</taxon>
        <taxon>Dikarya</taxon>
        <taxon>Basidiomycota</taxon>
        <taxon>Agaricomycotina</taxon>
        <taxon>Agaricomycetes</taxon>
        <taxon>Polyporales</taxon>
        <taxon>Polyporaceae</taxon>
        <taxon>Polyporus</taxon>
    </lineage>
</organism>
<evidence type="ECO:0000313" key="8">
    <source>
        <dbReference type="Proteomes" id="UP000308197"/>
    </source>
</evidence>
<protein>
    <recommendedName>
        <fullName evidence="6">Homeobox domain-containing protein</fullName>
    </recommendedName>
</protein>
<dbReference type="CDD" id="cd00086">
    <property type="entry name" value="homeodomain"/>
    <property type="match status" value="1"/>
</dbReference>
<feature type="region of interest" description="Disordered" evidence="5">
    <location>
        <begin position="1"/>
        <end position="28"/>
    </location>
</feature>
<evidence type="ECO:0000256" key="3">
    <source>
        <dbReference type="PROSITE-ProRule" id="PRU00108"/>
    </source>
</evidence>
<dbReference type="InterPro" id="IPR001356">
    <property type="entry name" value="HD"/>
</dbReference>
<dbReference type="SUPFAM" id="SSF46689">
    <property type="entry name" value="Homeodomain-like"/>
    <property type="match status" value="2"/>
</dbReference>
<dbReference type="EMBL" id="ML211041">
    <property type="protein sequence ID" value="TFK90608.1"/>
    <property type="molecule type" value="Genomic_DNA"/>
</dbReference>
<keyword evidence="8" id="KW-1185">Reference proteome</keyword>
<dbReference type="PROSITE" id="PS50071">
    <property type="entry name" value="HOMEOBOX_2"/>
    <property type="match status" value="2"/>
</dbReference>
<dbReference type="Pfam" id="PF00046">
    <property type="entry name" value="Homeodomain"/>
    <property type="match status" value="2"/>
</dbReference>
<dbReference type="AlphaFoldDB" id="A0A5C3PS19"/>
<dbReference type="GO" id="GO:0000978">
    <property type="term" value="F:RNA polymerase II cis-regulatory region sequence-specific DNA binding"/>
    <property type="evidence" value="ECO:0007669"/>
    <property type="project" value="TreeGrafter"/>
</dbReference>
<feature type="domain" description="Homeobox" evidence="6">
    <location>
        <begin position="185"/>
        <end position="236"/>
    </location>
</feature>
<dbReference type="Gene3D" id="1.10.10.60">
    <property type="entry name" value="Homeodomain-like"/>
    <property type="match status" value="2"/>
</dbReference>
<dbReference type="PANTHER" id="PTHR24324:SF9">
    <property type="entry name" value="HOMEOBOX DOMAIN-CONTAINING PROTEIN"/>
    <property type="match status" value="1"/>
</dbReference>
<dbReference type="InParanoid" id="A0A5C3PS19"/>
<feature type="DNA-binding region" description="Homeobox" evidence="3">
    <location>
        <begin position="187"/>
        <end position="237"/>
    </location>
</feature>
<dbReference type="InterPro" id="IPR009057">
    <property type="entry name" value="Homeodomain-like_sf"/>
</dbReference>
<dbReference type="InterPro" id="IPR051000">
    <property type="entry name" value="Homeobox_DNA-bind_prot"/>
</dbReference>
<comment type="subcellular location">
    <subcellularLocation>
        <location evidence="3 4">Nucleus</location>
    </subcellularLocation>
</comment>
<evidence type="ECO:0000256" key="1">
    <source>
        <dbReference type="ARBA" id="ARBA00023125"/>
    </source>
</evidence>
<feature type="domain" description="Homeobox" evidence="6">
    <location>
        <begin position="107"/>
        <end position="167"/>
    </location>
</feature>
<dbReference type="GO" id="GO:0005634">
    <property type="term" value="C:nucleus"/>
    <property type="evidence" value="ECO:0007669"/>
    <property type="project" value="UniProtKB-SubCell"/>
</dbReference>
<feature type="compositionally biased region" description="Low complexity" evidence="5">
    <location>
        <begin position="1"/>
        <end position="12"/>
    </location>
</feature>
<evidence type="ECO:0000259" key="6">
    <source>
        <dbReference type="PROSITE" id="PS50071"/>
    </source>
</evidence>
<dbReference type="Proteomes" id="UP000308197">
    <property type="component" value="Unassembled WGS sequence"/>
</dbReference>
<dbReference type="PANTHER" id="PTHR24324">
    <property type="entry name" value="HOMEOBOX PROTEIN HHEX"/>
    <property type="match status" value="1"/>
</dbReference>